<dbReference type="PANTHER" id="PTHR24171:SF8">
    <property type="entry name" value="BRCA1-ASSOCIATED RING DOMAIN PROTEIN 1"/>
    <property type="match status" value="1"/>
</dbReference>
<dbReference type="PROSITE" id="PS50088">
    <property type="entry name" value="ANK_REPEAT"/>
    <property type="match status" value="2"/>
</dbReference>
<keyword evidence="6" id="KW-1185">Reference proteome</keyword>
<dbReference type="InterPro" id="IPR036770">
    <property type="entry name" value="Ankyrin_rpt-contain_sf"/>
</dbReference>
<organism evidence="5 6">
    <name type="scientific">Nannochloropsis salina CCMP1776</name>
    <dbReference type="NCBI Taxonomy" id="1027361"/>
    <lineage>
        <taxon>Eukaryota</taxon>
        <taxon>Sar</taxon>
        <taxon>Stramenopiles</taxon>
        <taxon>Ochrophyta</taxon>
        <taxon>Eustigmatophyceae</taxon>
        <taxon>Eustigmatales</taxon>
        <taxon>Monodopsidaceae</taxon>
        <taxon>Microchloropsis</taxon>
        <taxon>Microchloropsis salina</taxon>
    </lineage>
</organism>
<feature type="compositionally biased region" description="Polar residues" evidence="4">
    <location>
        <begin position="408"/>
        <end position="436"/>
    </location>
</feature>
<dbReference type="InterPro" id="IPR002110">
    <property type="entry name" value="Ankyrin_rpt"/>
</dbReference>
<feature type="repeat" description="ANK" evidence="3">
    <location>
        <begin position="54"/>
        <end position="86"/>
    </location>
</feature>
<feature type="compositionally biased region" description="Polar residues" evidence="4">
    <location>
        <begin position="337"/>
        <end position="354"/>
    </location>
</feature>
<dbReference type="Gene3D" id="1.25.40.20">
    <property type="entry name" value="Ankyrin repeat-containing domain"/>
    <property type="match status" value="1"/>
</dbReference>
<feature type="compositionally biased region" description="Low complexity" evidence="4">
    <location>
        <begin position="355"/>
        <end position="377"/>
    </location>
</feature>
<keyword evidence="1" id="KW-0677">Repeat</keyword>
<dbReference type="EMBL" id="SDOX01000009">
    <property type="protein sequence ID" value="TFJ86208.1"/>
    <property type="molecule type" value="Genomic_DNA"/>
</dbReference>
<evidence type="ECO:0000256" key="4">
    <source>
        <dbReference type="SAM" id="MobiDB-lite"/>
    </source>
</evidence>
<dbReference type="OrthoDB" id="20872at2759"/>
<sequence>MFAFLSQGPLGELLAPVKAPHQQLHQAIEEHRHDKANQLLQEGVYFNAPDAGRGDALPIHTACQAGNQMMIDKLMEMGADVRSATDRHGNGTLHAAAKGGKLETVKFLLAHGLDVSRRNAYRQTAYDVAESHIVRQFLLPLQLRTEPEPAAGTLAAVHNPDVIRDYSNLPPPPTASSYSAPPPPSSLHGMSSSGVHLPQASKPAPKVDRPIVADGFHCSVGNPELAAKYGHIKTDIPMAPPPSASGLPARTCAGTGEGGEEGQRGPPRAAANPTQYSAFAAYGGRPPPRYVTYNANDNTSAPFIPPAGPPPPVQQPPGPPHWQQMHHQQSGGVLTHTGRNASSPPQTVSPFSNESSQQAPSPAVPSGSPPSSSATSSPVPPAGYRASPLPPPPPPPPLTTLQPPKLPSSMTYPSQHKQPQQHQAARPSCTSNIPTLPAANSISVFRPVADNGEDAVSLDET</sequence>
<dbReference type="GO" id="GO:0004842">
    <property type="term" value="F:ubiquitin-protein transferase activity"/>
    <property type="evidence" value="ECO:0007669"/>
    <property type="project" value="TreeGrafter"/>
</dbReference>
<dbReference type="Pfam" id="PF12796">
    <property type="entry name" value="Ank_2"/>
    <property type="match status" value="1"/>
</dbReference>
<feature type="compositionally biased region" description="Pro residues" evidence="4">
    <location>
        <begin position="303"/>
        <end position="320"/>
    </location>
</feature>
<feature type="region of interest" description="Disordered" evidence="4">
    <location>
        <begin position="165"/>
        <end position="207"/>
    </location>
</feature>
<feature type="region of interest" description="Disordered" evidence="4">
    <location>
        <begin position="289"/>
        <end position="436"/>
    </location>
</feature>
<proteinExistence type="predicted"/>
<feature type="repeat" description="ANK" evidence="3">
    <location>
        <begin position="88"/>
        <end position="120"/>
    </location>
</feature>
<dbReference type="Proteomes" id="UP000355283">
    <property type="component" value="Unassembled WGS sequence"/>
</dbReference>
<evidence type="ECO:0000256" key="2">
    <source>
        <dbReference type="ARBA" id="ARBA00023043"/>
    </source>
</evidence>
<evidence type="ECO:0000256" key="1">
    <source>
        <dbReference type="ARBA" id="ARBA00022737"/>
    </source>
</evidence>
<evidence type="ECO:0000256" key="3">
    <source>
        <dbReference type="PROSITE-ProRule" id="PRU00023"/>
    </source>
</evidence>
<gene>
    <name evidence="5" type="ORF">NSK_002416</name>
</gene>
<reference evidence="5 6" key="1">
    <citation type="submission" date="2019-01" db="EMBL/GenBank/DDBJ databases">
        <title>Nuclear Genome Assembly of the Microalgal Biofuel strain Nannochloropsis salina CCMP1776.</title>
        <authorList>
            <person name="Hovde B."/>
        </authorList>
    </citation>
    <scope>NUCLEOTIDE SEQUENCE [LARGE SCALE GENOMIC DNA]</scope>
    <source>
        <strain evidence="5 6">CCMP1776</strain>
    </source>
</reference>
<evidence type="ECO:0000313" key="6">
    <source>
        <dbReference type="Proteomes" id="UP000355283"/>
    </source>
</evidence>
<feature type="compositionally biased region" description="Pro residues" evidence="4">
    <location>
        <begin position="388"/>
        <end position="398"/>
    </location>
</feature>
<dbReference type="PANTHER" id="PTHR24171">
    <property type="entry name" value="ANKYRIN REPEAT DOMAIN-CONTAINING PROTEIN 39-RELATED"/>
    <property type="match status" value="1"/>
</dbReference>
<evidence type="ECO:0000313" key="5">
    <source>
        <dbReference type="EMBL" id="TFJ86208.1"/>
    </source>
</evidence>
<accession>A0A4D9DC57</accession>
<dbReference type="PROSITE" id="PS50297">
    <property type="entry name" value="ANK_REP_REGION"/>
    <property type="match status" value="1"/>
</dbReference>
<feature type="region of interest" description="Disordered" evidence="4">
    <location>
        <begin position="240"/>
        <end position="271"/>
    </location>
</feature>
<dbReference type="SMART" id="SM00248">
    <property type="entry name" value="ANK"/>
    <property type="match status" value="2"/>
</dbReference>
<comment type="caution">
    <text evidence="5">The sequence shown here is derived from an EMBL/GenBank/DDBJ whole genome shotgun (WGS) entry which is preliminary data.</text>
</comment>
<name>A0A4D9DC57_9STRA</name>
<keyword evidence="2 3" id="KW-0040">ANK repeat</keyword>
<dbReference type="AlphaFoldDB" id="A0A4D9DC57"/>
<protein>
    <submittedName>
        <fullName evidence="5">Uncharacterized protein</fullName>
    </submittedName>
</protein>
<dbReference type="GO" id="GO:0085020">
    <property type="term" value="P:protein K6-linked ubiquitination"/>
    <property type="evidence" value="ECO:0007669"/>
    <property type="project" value="TreeGrafter"/>
</dbReference>
<feature type="compositionally biased region" description="Pro residues" evidence="4">
    <location>
        <begin position="169"/>
        <end position="185"/>
    </location>
</feature>
<dbReference type="SUPFAM" id="SSF48403">
    <property type="entry name" value="Ankyrin repeat"/>
    <property type="match status" value="1"/>
</dbReference>